<reference evidence="3" key="2">
    <citation type="submission" date="2022-06" db="UniProtKB">
        <authorList>
            <consortium name="EnsemblMetazoa"/>
        </authorList>
    </citation>
    <scope>IDENTIFICATION</scope>
    <source>
        <strain evidence="3">PS312</strain>
    </source>
</reference>
<dbReference type="AlphaFoldDB" id="A0A2A6BKU6"/>
<sequence length="90" mass="10571">MYDRCEHCKSLVLVWEELGEKYTNSDKVLIAKVDSTQNELLHDYIYDNNDCILERPPRRTGRENTPSCKLPTLPRPLPLYPFRKPNSTPH</sequence>
<dbReference type="OrthoDB" id="71336at2759"/>
<comment type="similarity">
    <text evidence="1">Belongs to the protein disulfide isomerase family.</text>
</comment>
<feature type="region of interest" description="Disordered" evidence="2">
    <location>
        <begin position="56"/>
        <end position="90"/>
    </location>
</feature>
<reference evidence="4" key="1">
    <citation type="journal article" date="2008" name="Nat. Genet.">
        <title>The Pristionchus pacificus genome provides a unique perspective on nematode lifestyle and parasitism.</title>
        <authorList>
            <person name="Dieterich C."/>
            <person name="Clifton S.W."/>
            <person name="Schuster L.N."/>
            <person name="Chinwalla A."/>
            <person name="Delehaunty K."/>
            <person name="Dinkelacker I."/>
            <person name="Fulton L."/>
            <person name="Fulton R."/>
            <person name="Godfrey J."/>
            <person name="Minx P."/>
            <person name="Mitreva M."/>
            <person name="Roeseler W."/>
            <person name="Tian H."/>
            <person name="Witte H."/>
            <person name="Yang S.P."/>
            <person name="Wilson R.K."/>
            <person name="Sommer R.J."/>
        </authorList>
    </citation>
    <scope>NUCLEOTIDE SEQUENCE [LARGE SCALE GENOMIC DNA]</scope>
    <source>
        <strain evidence="4">PS312</strain>
    </source>
</reference>
<dbReference type="PANTHER" id="PTHR18929">
    <property type="entry name" value="PROTEIN DISULFIDE ISOMERASE"/>
    <property type="match status" value="1"/>
</dbReference>
<protein>
    <submittedName>
        <fullName evidence="3">Thioredoxin</fullName>
    </submittedName>
</protein>
<evidence type="ECO:0000313" key="4">
    <source>
        <dbReference type="Proteomes" id="UP000005239"/>
    </source>
</evidence>
<accession>A0A2A6BKU6</accession>
<evidence type="ECO:0000256" key="1">
    <source>
        <dbReference type="ARBA" id="ARBA00006347"/>
    </source>
</evidence>
<dbReference type="EnsemblMetazoa" id="PPA35760.1">
    <property type="protein sequence ID" value="PPA35760.1"/>
    <property type="gene ID" value="WBGene00274129"/>
</dbReference>
<organism evidence="3 4">
    <name type="scientific">Pristionchus pacificus</name>
    <name type="common">Parasitic nematode worm</name>
    <dbReference type="NCBI Taxonomy" id="54126"/>
    <lineage>
        <taxon>Eukaryota</taxon>
        <taxon>Metazoa</taxon>
        <taxon>Ecdysozoa</taxon>
        <taxon>Nematoda</taxon>
        <taxon>Chromadorea</taxon>
        <taxon>Rhabditida</taxon>
        <taxon>Rhabditina</taxon>
        <taxon>Diplogasteromorpha</taxon>
        <taxon>Diplogasteroidea</taxon>
        <taxon>Neodiplogasteridae</taxon>
        <taxon>Pristionchus</taxon>
    </lineage>
</organism>
<evidence type="ECO:0000313" key="3">
    <source>
        <dbReference type="EnsemblMetazoa" id="PPA35760.1"/>
    </source>
</evidence>
<gene>
    <name evidence="3" type="primary">WBGene00274129</name>
</gene>
<proteinExistence type="inferred from homology"/>
<dbReference type="Proteomes" id="UP000005239">
    <property type="component" value="Unassembled WGS sequence"/>
</dbReference>
<dbReference type="Gene3D" id="3.40.30.10">
    <property type="entry name" value="Glutaredoxin"/>
    <property type="match status" value="1"/>
</dbReference>
<evidence type="ECO:0000256" key="2">
    <source>
        <dbReference type="SAM" id="MobiDB-lite"/>
    </source>
</evidence>
<name>A0A2A6BKU6_PRIPA</name>
<keyword evidence="4" id="KW-1185">Reference proteome</keyword>
<dbReference type="PANTHER" id="PTHR18929:SF240">
    <property type="entry name" value="PROTEIN DISULFIDE-ISOMERASE"/>
    <property type="match status" value="1"/>
</dbReference>
<dbReference type="SUPFAM" id="SSF52833">
    <property type="entry name" value="Thioredoxin-like"/>
    <property type="match status" value="1"/>
</dbReference>
<dbReference type="InterPro" id="IPR036249">
    <property type="entry name" value="Thioredoxin-like_sf"/>
</dbReference>
<accession>A0A8R1YS18</accession>